<dbReference type="PANTHER" id="PTHR45912">
    <property type="entry name" value="CILIA- AND FLAGELLA-ASSOCIATED PROTEIN 47"/>
    <property type="match status" value="1"/>
</dbReference>
<dbReference type="EMBL" id="CP132942">
    <property type="protein sequence ID" value="XCB31765.1"/>
    <property type="molecule type" value="Genomic_DNA"/>
</dbReference>
<dbReference type="InterPro" id="IPR031549">
    <property type="entry name" value="ASH"/>
</dbReference>
<dbReference type="Pfam" id="PF22544">
    <property type="entry name" value="HYDIN_VesB_CFA65-like_Ig"/>
    <property type="match status" value="2"/>
</dbReference>
<evidence type="ECO:0000313" key="9">
    <source>
        <dbReference type="EMBL" id="XCB31765.1"/>
    </source>
</evidence>
<dbReference type="KEGG" id="tpsc:RBB77_15075"/>
<comment type="subcellular location">
    <subcellularLocation>
        <location evidence="1">Cell projection</location>
        <location evidence="1">Cilium</location>
    </subcellularLocation>
    <subcellularLocation>
        <location evidence="2">Cytoplasm</location>
    </subcellularLocation>
</comment>
<sequence>MKTPLSLRRTVAGLCGFIALLLIASLPLAAQLTGPQQLLFTGLLGSSNPDPSNARSAQFNAIQSDSAGNLYLLLDQGDGIRLLKTDASATNILAQTHLGSTGDIGLAMATDPAGNLYITGTTTSGILTTTSGAAFPNAADTSINSFIGKFDQNLNPIFLTYAGSPRTAASAIAATSDAVFLTGSIFGSALPVTPSGIIQSPASGSLQNGFVEKFNTTGTTLLYATYLSGQNGNTAPAAIAADPSDNAYIAGYTTSTGYPTLSAIIPDILTTTSGFLTKLTPAGDGIVFSTFIPGPGISSLAIDPVAQNLLLTGSIAPGQFPIASVSSPLVNTNYQTLLRLSLDGSTLLTSELLAPGTQSSVTPAPSGAAWVSATGNNPAWLLPLTALSTIGNSYALRITQQNTIDQTIRLGGIPTTNLAFASAPVILTSLTVDALGQPTFAGSASPTASSSLLATETYDLPLLNTPTAALPSTLRSAALPTGSCTGSLCAGSAAYLAKLNPTTAAPSLALSTDDSPNLTLRNLGSSTATNLQLTATNFTLATDCPTTLAPSADCNIALTSTSTNPGTVTAQASNATAQTVTLPATTATPNAIVFSPRELDFGIQTATSPIATRTITVTNLSNTPQTFPSQLGSNQSTPYIFAESSSDCPAATGNTKTLAANATCHITLSFTPSSSSANDGFAQIPWTIGTDSALLTAYSQTTDLNLSATEIDFGTQFGTGSDASPTLPRYLYISNNSANAVTHTPVTLAAPFTLTDHCPTTLEPHTVCQLEITYNSPVAPSADSTTLTLDEGLTVLITGATHPQPTGIGQSANPNLTVTPATISFPNAVLVTSTSSTTQTVTIDNIGAVPFPLALTLTGDFTDATDCAATLAGNATCTVVLTFAPSQPGTRQGLLSVTAGSSSPSYVTLSGTGTAIVTAPNNTLAFGNVLVGQPSVQWYKVNAPFSTLTATTSAPDFKAILVEDIGFGHGQPPTSAFLSTFTGTCTNCWLGVQFTPSAPGTQTAAVTLTSSASGTPSPLALTGTGIALSGLILAPTTQDFGTVPVHSTSAPSLFTVTNLTTAAVNLTAPISTGDFALSTAPTGGSACSGPLAPNASCFFNVNFSPTATGARTGTFTLQASTGPITATLTGFGSPDPGLSLNPTALIFNNVPGLSSTQQNIILTNTGTATLQIATPTNTTASFSSTNNCTNLAPAAACTITVNFVPTNATVTDTLQIPVTSSATGPTTYTVPLSGAYTTESAGLQILPNQANYGSAPTSTLGATRQFTITNLTAKSLALDIALPRQFLLSGPACAALAPNASCNFNVTFLPLTNGDITGTLFAQATPTDGSSTLNGLGFVEGFGIGSAILTISGNIIPGQTVLDFGQVSSGQSTTQTVTLTNTGTASLTIRRLTSQWPFLIAATNCVNTLAANQSCATTLAYTPINQTANTPGPAAPDSGTLIIESDALSAPDLLTLTGRAAPITVAAPSNAAPLVSYALSQSSLTFGPTQVGDATETQTVTLSNTGTTTLHIQPIHFIPDFTVQSACATLIPAQSCTIIIAFAPQPVATNTTTNRISAIEIVSDSSTALEFISLLGIATPSPITVTPISLDFGSVQLGSSATLPVQITNISATPAVFFGLSASPNYTVASDCPSTGGSLAPSTSCTAQVTFTPTQTGAHSGLFSVASSLTQLPINVSLQGTGIQSHLQAVPTTLNFGSIAIGASAAQTLILTNTGTAPLTNLALTITGDYAITVPCTSTTLAPGNSCKITVTFAPSALGPRNGVITSTDPNTGLQNLNIPLTGTGVPNGTFTLTVNGGPTATLTIPSEQAADYTLTLTPQSNYSGTVVLNCTPVTPGPYATCSLLPSRINLNGAAQNSIANLNTVADVAPTTSQNTHTTHNRTLLCLLPLSFLFFWKSKSSSPQKSHPTRLLLFAILLTLPALWISGCGRGGTDPNLRFTPPGTYQYQVTATSTTGVELTQTVTLNLIVTAGH</sequence>
<dbReference type="InterPro" id="IPR013783">
    <property type="entry name" value="Ig-like_fold"/>
</dbReference>
<evidence type="ECO:0000256" key="4">
    <source>
        <dbReference type="ARBA" id="ARBA00023069"/>
    </source>
</evidence>
<keyword evidence="5" id="KW-0966">Cell projection</keyword>
<reference evidence="9" key="2">
    <citation type="journal article" date="2024" name="Environ. Microbiol.">
        <title>Genome analysis and description of Tunturibacter gen. nov. expands the diversity of Terriglobia in tundra soils.</title>
        <authorList>
            <person name="Messyasz A."/>
            <person name="Mannisto M.K."/>
            <person name="Kerkhof L.J."/>
            <person name="Haggblom M.M."/>
        </authorList>
    </citation>
    <scope>NUCLEOTIDE SEQUENCE</scope>
    <source>
        <strain evidence="9">X5P6</strain>
    </source>
</reference>
<evidence type="ECO:0000256" key="3">
    <source>
        <dbReference type="ARBA" id="ARBA00022490"/>
    </source>
</evidence>
<feature type="domain" description="HYDIN/VesB/CFA65-like Ig-like" evidence="8">
    <location>
        <begin position="1481"/>
        <end position="1552"/>
    </location>
</feature>
<dbReference type="InterPro" id="IPR054090">
    <property type="entry name" value="Cep192_Spd-2-like_dom"/>
</dbReference>
<dbReference type="Pfam" id="PF15780">
    <property type="entry name" value="ASH"/>
    <property type="match status" value="1"/>
</dbReference>
<reference evidence="9" key="1">
    <citation type="submission" date="2023-08" db="EMBL/GenBank/DDBJ databases">
        <authorList>
            <person name="Messyasz A."/>
            <person name="Mannisto M.K."/>
            <person name="Kerkhof L.J."/>
            <person name="Haggblom M."/>
        </authorList>
    </citation>
    <scope>NUCLEOTIDE SEQUENCE</scope>
    <source>
        <strain evidence="9">X5P6</strain>
    </source>
</reference>
<dbReference type="RefSeq" id="WP_353062608.1">
    <property type="nucleotide sequence ID" value="NZ_CP132942.1"/>
</dbReference>
<evidence type="ECO:0000259" key="8">
    <source>
        <dbReference type="Pfam" id="PF22544"/>
    </source>
</evidence>
<evidence type="ECO:0000256" key="1">
    <source>
        <dbReference type="ARBA" id="ARBA00004138"/>
    </source>
</evidence>
<dbReference type="Gene3D" id="2.60.40.10">
    <property type="entry name" value="Immunoglobulins"/>
    <property type="match status" value="9"/>
</dbReference>
<dbReference type="PANTHER" id="PTHR45912:SF3">
    <property type="entry name" value="CILIA- AND FLAGELLA-ASSOCIATED PROTEIN 47"/>
    <property type="match status" value="1"/>
</dbReference>
<evidence type="ECO:0000256" key="2">
    <source>
        <dbReference type="ARBA" id="ARBA00004496"/>
    </source>
</evidence>
<keyword evidence="4" id="KW-0969">Cilium</keyword>
<evidence type="ECO:0000259" key="6">
    <source>
        <dbReference type="Pfam" id="PF15780"/>
    </source>
</evidence>
<feature type="domain" description="HYDIN/VesB/CFA65-like Ig-like" evidence="8">
    <location>
        <begin position="1360"/>
        <end position="1423"/>
    </location>
</feature>
<dbReference type="InterPro" id="IPR053879">
    <property type="entry name" value="HYDIN_VesB_CFA65-like_Ig"/>
</dbReference>
<feature type="domain" description="Cep192/Spd-2-like" evidence="7">
    <location>
        <begin position="1136"/>
        <end position="1234"/>
    </location>
</feature>
<keyword evidence="3" id="KW-0963">Cytoplasm</keyword>
<dbReference type="GO" id="GO:0005737">
    <property type="term" value="C:cytoplasm"/>
    <property type="evidence" value="ECO:0007669"/>
    <property type="project" value="UniProtKB-SubCell"/>
</dbReference>
<feature type="domain" description="Abnormal spindle-like microcephaly-associated protein ASH" evidence="6">
    <location>
        <begin position="1581"/>
        <end position="1667"/>
    </location>
</feature>
<dbReference type="InterPro" id="IPR010620">
    <property type="entry name" value="SBBP_repeat"/>
</dbReference>
<dbReference type="NCBIfam" id="NF012200">
    <property type="entry name" value="choice_anch_D"/>
    <property type="match status" value="9"/>
</dbReference>
<organism evidence="9">
    <name type="scientific">Tunturiibacter psychrotolerans</name>
    <dbReference type="NCBI Taxonomy" id="3069686"/>
    <lineage>
        <taxon>Bacteria</taxon>
        <taxon>Pseudomonadati</taxon>
        <taxon>Acidobacteriota</taxon>
        <taxon>Terriglobia</taxon>
        <taxon>Terriglobales</taxon>
        <taxon>Acidobacteriaceae</taxon>
        <taxon>Tunturiibacter</taxon>
    </lineage>
</organism>
<dbReference type="SUPFAM" id="SSF101898">
    <property type="entry name" value="NHL repeat"/>
    <property type="match status" value="1"/>
</dbReference>
<evidence type="ECO:0000256" key="5">
    <source>
        <dbReference type="ARBA" id="ARBA00023273"/>
    </source>
</evidence>
<proteinExistence type="predicted"/>
<gene>
    <name evidence="9" type="ORF">RBB77_15075</name>
</gene>
<name>A0AAU7ZL76_9BACT</name>
<evidence type="ECO:0000259" key="7">
    <source>
        <dbReference type="Pfam" id="PF22073"/>
    </source>
</evidence>
<dbReference type="Pfam" id="PF06739">
    <property type="entry name" value="SBBP"/>
    <property type="match status" value="1"/>
</dbReference>
<protein>
    <submittedName>
        <fullName evidence="9">Choice-of-anchor D domain-containing protein</fullName>
    </submittedName>
</protein>
<accession>A0AAU7ZL76</accession>
<dbReference type="Pfam" id="PF22073">
    <property type="entry name" value="Cep192_D4"/>
    <property type="match status" value="2"/>
</dbReference>
<feature type="domain" description="Cep192/Spd-2-like" evidence="7">
    <location>
        <begin position="1687"/>
        <end position="1785"/>
    </location>
</feature>